<comment type="caution">
    <text evidence="12">The sequence shown here is derived from an EMBL/GenBank/DDBJ whole genome shotgun (WGS) entry which is preliminary data.</text>
</comment>
<evidence type="ECO:0000256" key="1">
    <source>
        <dbReference type="ARBA" id="ARBA00007401"/>
    </source>
</evidence>
<dbReference type="PRINTS" id="PR00132">
    <property type="entry name" value="GLHYDRLASE2"/>
</dbReference>
<dbReference type="GO" id="GO:0052689">
    <property type="term" value="F:carboxylic ester hydrolase activity"/>
    <property type="evidence" value="ECO:0007669"/>
    <property type="project" value="UniProtKB-KW"/>
</dbReference>
<dbReference type="PANTHER" id="PTHR42732">
    <property type="entry name" value="BETA-GALACTOSIDASE"/>
    <property type="match status" value="1"/>
</dbReference>
<organism evidence="12 13">
    <name type="scientific">Candidatus Ordinivivax streblomastigis</name>
    <dbReference type="NCBI Taxonomy" id="2540710"/>
    <lineage>
        <taxon>Bacteria</taxon>
        <taxon>Pseudomonadati</taxon>
        <taxon>Bacteroidota</taxon>
        <taxon>Bacteroidia</taxon>
        <taxon>Bacteroidales</taxon>
        <taxon>Candidatus Ordinivivax</taxon>
    </lineage>
</organism>
<dbReference type="InterPro" id="IPR017853">
    <property type="entry name" value="GH"/>
</dbReference>
<feature type="domain" description="Serine aminopeptidase S33" evidence="8">
    <location>
        <begin position="1015"/>
        <end position="1123"/>
    </location>
</feature>
<comment type="similarity">
    <text evidence="1">Belongs to the glycosyl hydrolase 2 family.</text>
</comment>
<dbReference type="Pfam" id="PF02836">
    <property type="entry name" value="Glyco_hydro_2_C"/>
    <property type="match status" value="1"/>
</dbReference>
<dbReference type="InterPro" id="IPR036156">
    <property type="entry name" value="Beta-gal/glucu_dom_sf"/>
</dbReference>
<feature type="domain" description="4-O-methyl-glucuronoyl methylesterase-like" evidence="11">
    <location>
        <begin position="670"/>
        <end position="831"/>
    </location>
</feature>
<feature type="domain" description="Glycoside hydrolase family 2 catalytic" evidence="7">
    <location>
        <begin position="64"/>
        <end position="216"/>
    </location>
</feature>
<evidence type="ECO:0000313" key="12">
    <source>
        <dbReference type="EMBL" id="KAA6300393.1"/>
    </source>
</evidence>
<dbReference type="Pfam" id="PF22244">
    <property type="entry name" value="GCE_fung"/>
    <property type="match status" value="1"/>
</dbReference>
<dbReference type="InterPro" id="IPR006101">
    <property type="entry name" value="Glyco_hydro_2"/>
</dbReference>
<feature type="domain" description="DUF4982" evidence="9">
    <location>
        <begin position="354"/>
        <end position="411"/>
    </location>
</feature>
<evidence type="ECO:0000259" key="10">
    <source>
        <dbReference type="Pfam" id="PF18565"/>
    </source>
</evidence>
<dbReference type="SUPFAM" id="SSF49303">
    <property type="entry name" value="beta-Galactosidase/glucuronidase domain"/>
    <property type="match status" value="1"/>
</dbReference>
<evidence type="ECO:0000259" key="7">
    <source>
        <dbReference type="Pfam" id="PF02836"/>
    </source>
</evidence>
<dbReference type="InterPro" id="IPR054579">
    <property type="entry name" value="GCE-like_dom"/>
</dbReference>
<dbReference type="InterPro" id="IPR051913">
    <property type="entry name" value="GH2_Domain-Containing"/>
</dbReference>
<dbReference type="InterPro" id="IPR032311">
    <property type="entry name" value="DUF4982"/>
</dbReference>
<dbReference type="EMBL" id="SNRX01000088">
    <property type="protein sequence ID" value="KAA6300393.1"/>
    <property type="molecule type" value="Genomic_DNA"/>
</dbReference>
<sequence>PVTVNAGQTVQCEQVISVANPELWDIETPNIYTAVTTVTAAGKIIDDQKNTFGIRDIRFEAETGFWLNGKNIKILGACAHHDGGAVGSAVPASVWERRIEHLKQIGCNALRGAHCPMDPAFYDLCDKMGMLLMDETFDTWTAAKPNGEKAYNLYFNDWWKIDTRAQILRVRNHPSIILYSLGNEIRDDLNSDEGRQRFLNLRSVTKELDPTRPVTMALFRPVQMKLFENGFSELLDVIGQNYGENGLLAVRDTKPERKIIGTENTPSRSAWLALRNNPAMSGEFVWTSFDYLGEADWPQVSWNTGLFDRNGGWKPSSWERQSWWTKAPMVHIVRRADNGKGLTNNWTILSDTIQTVSVFVYSNCEEVELYLNGHSLGKQAVPEDNAPNQWEVDFLPGTIKVIGRNGGKEVAVHEQITASEPTKLILTTEKKELINDWEEVVYVTATVADKNGIRFPNSNHQVKFSISGPGEIISVDNSNTHSHERYKTDRKTVFEGEVLAIIRATASSGIIKVTVSADGLESASVLIDAVAKKSADFDQLPRTNRLPDPFLFFDGNPVAMTPEGWKVRRTEIVQLFEKYVTGTFPPKPSIGKIELIDETKGIGYTIRNMRVLFGPQNKGSVRIRLVIPNRMNGEKFPVLICPNLDGWASSLIRRGYISAGYAGNDRMDDSETLKAIYPDYDFATLSRRAWLAQIVVDYLETVPQVDKKHIAIFGYSRDGKMATYAAALDERISALIAGSTGVGGAVPWRFAGERGGGEGIESTTRMFPDWFIPSFRSFAGHEDRLPVDANLLMALVAPRAALFEWGLNDQVANGWAMEQAYLSAQKVYEVLEQPTRLNLMRVPGFHGSNDQEACIDFLDIQFGRSDKKWKYDFVFPWNFDDWRALSGEKIDLTKYHPYPSHDSTQLHKSITWMLGDTPPVLPKSGGASEIPGPTTVAQGNAGNPGQLAPDVPAWVISQTSPEYGWLAPERNEIDSRRIRFGSDNVTGDLYFPKNIPEGIKLPTVIWLHGYHYPLGYMWVYRHYLHPILALVKAGYAVFAFDQTGFGMRTNEAATFYNRYPHWSRLGKMVEDVSNSIDALQKESIVDASNISLFGYTLGGTVGLYAAALDQRISGVVSICGFTPMRTDTARYSHLYGLTPRLGFFAGNESHLPYDFENIISLIAPRPVLIVQPTMDREVNSGEVKTTVEQAKTVYNLNGAGDKLELYAPDDYARLTTVMQNNSIEWMKNNIKNRQQ</sequence>
<dbReference type="InterPro" id="IPR029058">
    <property type="entry name" value="AB_hydrolase_fold"/>
</dbReference>
<evidence type="ECO:0000256" key="5">
    <source>
        <dbReference type="ARBA" id="ARBA00023295"/>
    </source>
</evidence>
<reference evidence="12 13" key="1">
    <citation type="submission" date="2019-03" db="EMBL/GenBank/DDBJ databases">
        <title>Single cell metagenomics reveals metabolic interactions within the superorganism composed of flagellate Streblomastix strix and complex community of Bacteroidetes bacteria on its surface.</title>
        <authorList>
            <person name="Treitli S.C."/>
            <person name="Kolisko M."/>
            <person name="Husnik F."/>
            <person name="Keeling P."/>
            <person name="Hampl V."/>
        </authorList>
    </citation>
    <scope>NUCLEOTIDE SEQUENCE [LARGE SCALE GENOMIC DNA]</scope>
    <source>
        <strain evidence="12">St1</strain>
    </source>
</reference>
<feature type="domain" description="Glycoside hydrolase family 2 immunoglobulin-like beta-sandwich" evidence="6">
    <location>
        <begin position="9"/>
        <end position="55"/>
    </location>
</feature>
<dbReference type="InterPro" id="IPR006103">
    <property type="entry name" value="Glyco_hydro_2_cat"/>
</dbReference>
<dbReference type="GO" id="GO:0005975">
    <property type="term" value="P:carbohydrate metabolic process"/>
    <property type="evidence" value="ECO:0007669"/>
    <property type="project" value="InterPro"/>
</dbReference>
<dbReference type="SUPFAM" id="SSF51445">
    <property type="entry name" value="(Trans)glycosidases"/>
    <property type="match status" value="1"/>
</dbReference>
<evidence type="ECO:0000256" key="2">
    <source>
        <dbReference type="ARBA" id="ARBA00022487"/>
    </source>
</evidence>
<evidence type="ECO:0000313" key="13">
    <source>
        <dbReference type="Proteomes" id="UP000324575"/>
    </source>
</evidence>
<dbReference type="Proteomes" id="UP000324575">
    <property type="component" value="Unassembled WGS sequence"/>
</dbReference>
<feature type="non-terminal residue" evidence="12">
    <location>
        <position position="1"/>
    </location>
</feature>
<dbReference type="Pfam" id="PF12146">
    <property type="entry name" value="Hydrolase_4"/>
    <property type="match status" value="1"/>
</dbReference>
<dbReference type="InterPro" id="IPR013783">
    <property type="entry name" value="Ig-like_fold"/>
</dbReference>
<keyword evidence="5 12" id="KW-0326">Glycosidase</keyword>
<dbReference type="Gene3D" id="3.20.20.80">
    <property type="entry name" value="Glycosidases"/>
    <property type="match status" value="1"/>
</dbReference>
<keyword evidence="4 12" id="KW-0378">Hydrolase</keyword>
<protein>
    <submittedName>
        <fullName evidence="12">Beta-galactosidase BoGH2A</fullName>
        <ecNumber evidence="12">3.2.1.23</ecNumber>
    </submittedName>
</protein>
<gene>
    <name evidence="12" type="ORF">EZS26_003466</name>
</gene>
<evidence type="ECO:0000256" key="4">
    <source>
        <dbReference type="ARBA" id="ARBA00022801"/>
    </source>
</evidence>
<feature type="domain" description="Glycoside hydrolase family 2" evidence="10">
    <location>
        <begin position="426"/>
        <end position="525"/>
    </location>
</feature>
<dbReference type="Pfam" id="PF00703">
    <property type="entry name" value="Glyco_hydro_2"/>
    <property type="match status" value="1"/>
</dbReference>
<evidence type="ECO:0000259" key="9">
    <source>
        <dbReference type="Pfam" id="PF16355"/>
    </source>
</evidence>
<dbReference type="AlphaFoldDB" id="A0A5M8NUV5"/>
<dbReference type="InterPro" id="IPR022742">
    <property type="entry name" value="Hydrolase_4"/>
</dbReference>
<accession>A0A5M8NUV5</accession>
<keyword evidence="3" id="KW-0732">Signal</keyword>
<dbReference type="PANTHER" id="PTHR42732:SF1">
    <property type="entry name" value="BETA-MANNOSIDASE"/>
    <property type="match status" value="1"/>
</dbReference>
<name>A0A5M8NUV5_9BACT</name>
<dbReference type="Pfam" id="PF18565">
    <property type="entry name" value="Glyco_hydro2_C5"/>
    <property type="match status" value="1"/>
</dbReference>
<dbReference type="EC" id="3.2.1.23" evidence="12"/>
<dbReference type="Pfam" id="PF16355">
    <property type="entry name" value="DUF4982"/>
    <property type="match status" value="1"/>
</dbReference>
<proteinExistence type="inferred from homology"/>
<evidence type="ECO:0000259" key="11">
    <source>
        <dbReference type="Pfam" id="PF22244"/>
    </source>
</evidence>
<dbReference type="SUPFAM" id="SSF53474">
    <property type="entry name" value="alpha/beta-Hydrolases"/>
    <property type="match status" value="2"/>
</dbReference>
<dbReference type="InterPro" id="IPR040605">
    <property type="entry name" value="Glyco_hydro2_dom5"/>
</dbReference>
<dbReference type="GO" id="GO:0004565">
    <property type="term" value="F:beta-galactosidase activity"/>
    <property type="evidence" value="ECO:0007669"/>
    <property type="project" value="UniProtKB-EC"/>
</dbReference>
<dbReference type="Gene3D" id="3.40.50.1820">
    <property type="entry name" value="alpha/beta hydrolase"/>
    <property type="match status" value="2"/>
</dbReference>
<keyword evidence="2" id="KW-0719">Serine esterase</keyword>
<evidence type="ECO:0000256" key="3">
    <source>
        <dbReference type="ARBA" id="ARBA00022729"/>
    </source>
</evidence>
<evidence type="ECO:0000259" key="6">
    <source>
        <dbReference type="Pfam" id="PF00703"/>
    </source>
</evidence>
<dbReference type="InterPro" id="IPR006102">
    <property type="entry name" value="Ig-like_GH2"/>
</dbReference>
<dbReference type="Gene3D" id="2.60.40.10">
    <property type="entry name" value="Immunoglobulins"/>
    <property type="match status" value="3"/>
</dbReference>
<evidence type="ECO:0000259" key="8">
    <source>
        <dbReference type="Pfam" id="PF12146"/>
    </source>
</evidence>